<proteinExistence type="predicted"/>
<gene>
    <name evidence="1" type="ORF">BSAL_34420</name>
</gene>
<dbReference type="VEuPathDB" id="TriTrypDB:BSAL_34420"/>
<reference evidence="2" key="1">
    <citation type="submission" date="2015-09" db="EMBL/GenBank/DDBJ databases">
        <authorList>
            <consortium name="Pathogen Informatics"/>
        </authorList>
    </citation>
    <scope>NUCLEOTIDE SEQUENCE [LARGE SCALE GENOMIC DNA]</scope>
    <source>
        <strain evidence="2">Lake Konstanz</strain>
    </source>
</reference>
<evidence type="ECO:0000313" key="1">
    <source>
        <dbReference type="EMBL" id="CUG91844.1"/>
    </source>
</evidence>
<dbReference type="EMBL" id="CYKH01001975">
    <property type="protein sequence ID" value="CUG91844.1"/>
    <property type="molecule type" value="Genomic_DNA"/>
</dbReference>
<dbReference type="Proteomes" id="UP000051952">
    <property type="component" value="Unassembled WGS sequence"/>
</dbReference>
<keyword evidence="2" id="KW-1185">Reference proteome</keyword>
<evidence type="ECO:0000313" key="2">
    <source>
        <dbReference type="Proteomes" id="UP000051952"/>
    </source>
</evidence>
<dbReference type="AlphaFoldDB" id="A0A0S4JK27"/>
<name>A0A0S4JK27_BODSA</name>
<organism evidence="1 2">
    <name type="scientific">Bodo saltans</name>
    <name type="common">Flagellated protozoan</name>
    <dbReference type="NCBI Taxonomy" id="75058"/>
    <lineage>
        <taxon>Eukaryota</taxon>
        <taxon>Discoba</taxon>
        <taxon>Euglenozoa</taxon>
        <taxon>Kinetoplastea</taxon>
        <taxon>Metakinetoplastina</taxon>
        <taxon>Eubodonida</taxon>
        <taxon>Bodonidae</taxon>
        <taxon>Bodo</taxon>
    </lineage>
</organism>
<sequence>MRRITAMTVVRWRLHQAPIISLQAGMRYHAPSLVTTTELPASASLERLNASLRRVLTPNSEIVNARGRLEAASAMLGTLGARGAIIAPMVALELLRLLVDNLDNESFTWLEPSQSVSLERSAETNASPMLTTLSNCCLCILRSLIGGFLENDIQSRRRIVDKYVAVLQPHAFRLVVGCPMLCSHLEPSRTEDTNGIHSDVAVLIRSVCELWGDNALTAHESGLPRPPLKYVPTTLSAVLPAIRWAVAHDTNGRAPLYLMLVRSAYAVTRASSEEESSSYALMAATFGWASSTTALERNEMDKVAVRWFLAEILFSLSPAESSCGPEALIQRLHRDLDTPVLTTALTILDDVRLRQVLLHLAKLNANAQVFDSDHNCCAVVVDMVANREVSIENEVRQGGGAKGLPLLEVLQATGADTYLRCLLPLKSWLDVISSDAKPGNTTKASSPTHRIVALSFQFVATVLTLCLTELRQWMQEDTKRLLDQKPRVHLVKETAELVQRMGLAALFPELAAALSEEMLRRSERTLRDIIHHAKFLVRKVMNLKGASLKEEGTLGALLTGGVDHNHVKQDDMLRNAAYRVIEPLLTRWYRIVDPSAGVSWSYRSRGGMIGGGGSTSGGDTLEVVQDIHHHVGLGELISGAELMCLRHPMQHTLVTLLEMWRCVCFKATVVGAVLSKGCSVGGARDVTSSSSSWIPVMDWVASSNASWREQWCAVNLLRCVELLHSSLDSLLQRLEEESGSPHSDIPDRLILSHGLCLMSVADALSNCSQDLGYLPTTRQALINVGEAWMRRVRQYPDVVAHNLVAAPGVVDEEEDSAPCMPGGDHLSSHLDMWQLSETHGIQLKSIQTLHAILLQREKEKRHPDSVNGKEGGNCKHDVLVASTLDRFLEAASERGAGGGIVAACWSQWASSCQPLRLYDEDNSSQQSKDVFEFGATKLADAAHVANTDDNNIFDDASDNDETDDATSHVDAHLTMPLRHWQLHQFNLLDELILRLS</sequence>
<accession>A0A0S4JK27</accession>
<protein>
    <submittedName>
        <fullName evidence="1">Uncharacterized protein</fullName>
    </submittedName>
</protein>